<gene>
    <name evidence="2" type="ORF">ACFFRN_40735</name>
</gene>
<reference evidence="2 3" key="1">
    <citation type="submission" date="2024-09" db="EMBL/GenBank/DDBJ databases">
        <authorList>
            <person name="Sun Q."/>
            <person name="Mori K."/>
        </authorList>
    </citation>
    <scope>NUCLEOTIDE SEQUENCE [LARGE SCALE GENOMIC DNA]</scope>
    <source>
        <strain evidence="2 3">JCM 3323</strain>
    </source>
</reference>
<dbReference type="RefSeq" id="WP_346125624.1">
    <property type="nucleotide sequence ID" value="NZ_BAAAXC010000015.1"/>
</dbReference>
<name>A0ABV5QBT8_9ACTN</name>
<accession>A0ABV5QBT8</accession>
<sequence>MPHGAFDGWDEYTRRRKAHPSVWDTSPLEGADVSLVGRTPKR</sequence>
<keyword evidence="3" id="KW-1185">Reference proteome</keyword>
<feature type="region of interest" description="Disordered" evidence="1">
    <location>
        <begin position="18"/>
        <end position="42"/>
    </location>
</feature>
<dbReference type="EMBL" id="JBHMCE010000016">
    <property type="protein sequence ID" value="MFB9532967.1"/>
    <property type="molecule type" value="Genomic_DNA"/>
</dbReference>
<dbReference type="Proteomes" id="UP001589646">
    <property type="component" value="Unassembled WGS sequence"/>
</dbReference>
<comment type="caution">
    <text evidence="2">The sequence shown here is derived from an EMBL/GenBank/DDBJ whole genome shotgun (WGS) entry which is preliminary data.</text>
</comment>
<proteinExistence type="predicted"/>
<organism evidence="2 3">
    <name type="scientific">Nonomuraea roseola</name>
    <dbReference type="NCBI Taxonomy" id="46179"/>
    <lineage>
        <taxon>Bacteria</taxon>
        <taxon>Bacillati</taxon>
        <taxon>Actinomycetota</taxon>
        <taxon>Actinomycetes</taxon>
        <taxon>Streptosporangiales</taxon>
        <taxon>Streptosporangiaceae</taxon>
        <taxon>Nonomuraea</taxon>
    </lineage>
</organism>
<evidence type="ECO:0000313" key="2">
    <source>
        <dbReference type="EMBL" id="MFB9532967.1"/>
    </source>
</evidence>
<evidence type="ECO:0000256" key="1">
    <source>
        <dbReference type="SAM" id="MobiDB-lite"/>
    </source>
</evidence>
<protein>
    <submittedName>
        <fullName evidence="2">Uncharacterized protein</fullName>
    </submittedName>
</protein>
<evidence type="ECO:0000313" key="3">
    <source>
        <dbReference type="Proteomes" id="UP001589646"/>
    </source>
</evidence>